<reference evidence="1" key="2">
    <citation type="submission" date="2020-11" db="EMBL/GenBank/DDBJ databases">
        <authorList>
            <person name="McCartney M.A."/>
            <person name="Auch B."/>
            <person name="Kono T."/>
            <person name="Mallez S."/>
            <person name="Becker A."/>
            <person name="Gohl D.M."/>
            <person name="Silverstein K.A.T."/>
            <person name="Koren S."/>
            <person name="Bechman K.B."/>
            <person name="Herman A."/>
            <person name="Abrahante J.E."/>
            <person name="Garbe J."/>
        </authorList>
    </citation>
    <scope>NUCLEOTIDE SEQUENCE</scope>
    <source>
        <strain evidence="1">Duluth1</strain>
        <tissue evidence="1">Whole animal</tissue>
    </source>
</reference>
<protein>
    <submittedName>
        <fullName evidence="1">Uncharacterized protein</fullName>
    </submittedName>
</protein>
<gene>
    <name evidence="1" type="ORF">DPMN_004741</name>
</gene>
<name>A0A9D4MRV8_DREPO</name>
<dbReference type="AlphaFoldDB" id="A0A9D4MRV8"/>
<organism evidence="1 2">
    <name type="scientific">Dreissena polymorpha</name>
    <name type="common">Zebra mussel</name>
    <name type="synonym">Mytilus polymorpha</name>
    <dbReference type="NCBI Taxonomy" id="45954"/>
    <lineage>
        <taxon>Eukaryota</taxon>
        <taxon>Metazoa</taxon>
        <taxon>Spiralia</taxon>
        <taxon>Lophotrochozoa</taxon>
        <taxon>Mollusca</taxon>
        <taxon>Bivalvia</taxon>
        <taxon>Autobranchia</taxon>
        <taxon>Heteroconchia</taxon>
        <taxon>Euheterodonta</taxon>
        <taxon>Imparidentia</taxon>
        <taxon>Neoheterodontei</taxon>
        <taxon>Myida</taxon>
        <taxon>Dreissenoidea</taxon>
        <taxon>Dreissenidae</taxon>
        <taxon>Dreissena</taxon>
    </lineage>
</organism>
<evidence type="ECO:0000313" key="1">
    <source>
        <dbReference type="EMBL" id="KAH3880819.1"/>
    </source>
</evidence>
<dbReference type="Proteomes" id="UP000828390">
    <property type="component" value="Unassembled WGS sequence"/>
</dbReference>
<dbReference type="EMBL" id="JAIWYP010000001">
    <property type="protein sequence ID" value="KAH3880819.1"/>
    <property type="molecule type" value="Genomic_DNA"/>
</dbReference>
<sequence length="153" mass="17447">MPAAVLPCMAWSPKRWDLCRPEAHVGISDDETRGPWSELIHEDWNKKVTSRVLIQYLIGTNVLTKKIAPATGSHIFSTNQKNDLTQPRTIITTDFLTKFHKELTLNVASRLLIRKTAPSPNIIGTHVQSKFHENWTINVNIDDQRRTKGDHKS</sequence>
<evidence type="ECO:0000313" key="2">
    <source>
        <dbReference type="Proteomes" id="UP000828390"/>
    </source>
</evidence>
<comment type="caution">
    <text evidence="1">The sequence shown here is derived from an EMBL/GenBank/DDBJ whole genome shotgun (WGS) entry which is preliminary data.</text>
</comment>
<reference evidence="1" key="1">
    <citation type="journal article" date="2019" name="bioRxiv">
        <title>The Genome of the Zebra Mussel, Dreissena polymorpha: A Resource for Invasive Species Research.</title>
        <authorList>
            <person name="McCartney M.A."/>
            <person name="Auch B."/>
            <person name="Kono T."/>
            <person name="Mallez S."/>
            <person name="Zhang Y."/>
            <person name="Obille A."/>
            <person name="Becker A."/>
            <person name="Abrahante J.E."/>
            <person name="Garbe J."/>
            <person name="Badalamenti J.P."/>
            <person name="Herman A."/>
            <person name="Mangelson H."/>
            <person name="Liachko I."/>
            <person name="Sullivan S."/>
            <person name="Sone E.D."/>
            <person name="Koren S."/>
            <person name="Silverstein K.A.T."/>
            <person name="Beckman K.B."/>
            <person name="Gohl D.M."/>
        </authorList>
    </citation>
    <scope>NUCLEOTIDE SEQUENCE</scope>
    <source>
        <strain evidence="1">Duluth1</strain>
        <tissue evidence="1">Whole animal</tissue>
    </source>
</reference>
<proteinExistence type="predicted"/>
<keyword evidence="2" id="KW-1185">Reference proteome</keyword>
<accession>A0A9D4MRV8</accession>